<reference evidence="4 5" key="1">
    <citation type="submission" date="2019-03" db="EMBL/GenBank/DDBJ databases">
        <title>Genomic Encyclopedia of Archaeal and Bacterial Type Strains, Phase II (KMG-II): from individual species to whole genera.</title>
        <authorList>
            <person name="Goeker M."/>
        </authorList>
    </citation>
    <scope>NUCLEOTIDE SEQUENCE [LARGE SCALE GENOMIC DNA]</scope>
    <source>
        <strain evidence="4 5">DSM 27697</strain>
    </source>
</reference>
<feature type="binding site" evidence="2">
    <location>
        <position position="162"/>
    </location>
    <ligand>
        <name>Mn(2+)</name>
        <dbReference type="ChEBI" id="CHEBI:29035"/>
        <label>2</label>
    </ligand>
</feature>
<dbReference type="Pfam" id="PF01546">
    <property type="entry name" value="Peptidase_M20"/>
    <property type="match status" value="1"/>
</dbReference>
<evidence type="ECO:0000259" key="3">
    <source>
        <dbReference type="Pfam" id="PF07687"/>
    </source>
</evidence>
<organism evidence="4 5">
    <name type="scientific">Marinobacterium mangrovicola</name>
    <dbReference type="NCBI Taxonomy" id="1476959"/>
    <lineage>
        <taxon>Bacteria</taxon>
        <taxon>Pseudomonadati</taxon>
        <taxon>Pseudomonadota</taxon>
        <taxon>Gammaproteobacteria</taxon>
        <taxon>Oceanospirillales</taxon>
        <taxon>Oceanospirillaceae</taxon>
        <taxon>Marinobacterium</taxon>
    </lineage>
</organism>
<dbReference type="PANTHER" id="PTHR11014">
    <property type="entry name" value="PEPTIDASE M20 FAMILY MEMBER"/>
    <property type="match status" value="1"/>
</dbReference>
<evidence type="ECO:0000256" key="2">
    <source>
        <dbReference type="PIRSR" id="PIRSR005962-1"/>
    </source>
</evidence>
<gene>
    <name evidence="4" type="ORF">CLV83_4020</name>
</gene>
<dbReference type="SUPFAM" id="SSF55031">
    <property type="entry name" value="Bacterial exopeptidase dimerisation domain"/>
    <property type="match status" value="1"/>
</dbReference>
<feature type="binding site" evidence="2">
    <location>
        <position position="103"/>
    </location>
    <ligand>
        <name>Mn(2+)</name>
        <dbReference type="ChEBI" id="CHEBI:29035"/>
        <label>2</label>
    </ligand>
</feature>
<dbReference type="InterPro" id="IPR011650">
    <property type="entry name" value="Peptidase_M20_dimer"/>
</dbReference>
<dbReference type="Gene3D" id="3.30.70.360">
    <property type="match status" value="1"/>
</dbReference>
<keyword evidence="5" id="KW-1185">Reference proteome</keyword>
<evidence type="ECO:0000256" key="1">
    <source>
        <dbReference type="ARBA" id="ARBA00022801"/>
    </source>
</evidence>
<dbReference type="EMBL" id="SMFU01000013">
    <property type="protein sequence ID" value="TCK02967.1"/>
    <property type="molecule type" value="Genomic_DNA"/>
</dbReference>
<dbReference type="NCBIfam" id="TIGR01891">
    <property type="entry name" value="amidohydrolases"/>
    <property type="match status" value="1"/>
</dbReference>
<protein>
    <submittedName>
        <fullName evidence="4">Hippurate hydrolase</fullName>
    </submittedName>
</protein>
<dbReference type="AlphaFoldDB" id="A0A4R1G4R0"/>
<dbReference type="GO" id="GO:0019877">
    <property type="term" value="P:diaminopimelate biosynthetic process"/>
    <property type="evidence" value="ECO:0007669"/>
    <property type="project" value="UniProtKB-ARBA"/>
</dbReference>
<dbReference type="PIRSF" id="PIRSF005962">
    <property type="entry name" value="Pept_M20D_amidohydro"/>
    <property type="match status" value="1"/>
</dbReference>
<dbReference type="GO" id="GO:0050118">
    <property type="term" value="F:N-acetyldiaminopimelate deacetylase activity"/>
    <property type="evidence" value="ECO:0007669"/>
    <property type="project" value="UniProtKB-ARBA"/>
</dbReference>
<dbReference type="InterPro" id="IPR017439">
    <property type="entry name" value="Amidohydrolase"/>
</dbReference>
<keyword evidence="1 4" id="KW-0378">Hydrolase</keyword>
<feature type="domain" description="Peptidase M20 dimerisation" evidence="3">
    <location>
        <begin position="187"/>
        <end position="276"/>
    </location>
</feature>
<dbReference type="FunFam" id="3.30.70.360:FF:000001">
    <property type="entry name" value="N-acetyldiaminopimelate deacetylase"/>
    <property type="match status" value="1"/>
</dbReference>
<dbReference type="RefSeq" id="WP_132296845.1">
    <property type="nucleotide sequence ID" value="NZ_SMFU01000013.1"/>
</dbReference>
<dbReference type="OrthoDB" id="9777385at2"/>
<feature type="binding site" evidence="2">
    <location>
        <position position="101"/>
    </location>
    <ligand>
        <name>Mn(2+)</name>
        <dbReference type="ChEBI" id="CHEBI:29035"/>
        <label>2</label>
    </ligand>
</feature>
<dbReference type="SUPFAM" id="SSF53187">
    <property type="entry name" value="Zn-dependent exopeptidases"/>
    <property type="match status" value="1"/>
</dbReference>
<dbReference type="Gene3D" id="3.40.630.10">
    <property type="entry name" value="Zn peptidases"/>
    <property type="match status" value="1"/>
</dbReference>
<comment type="caution">
    <text evidence="4">The sequence shown here is derived from an EMBL/GenBank/DDBJ whole genome shotgun (WGS) entry which is preliminary data.</text>
</comment>
<dbReference type="InterPro" id="IPR036264">
    <property type="entry name" value="Bact_exopeptidase_dim_dom"/>
</dbReference>
<proteinExistence type="predicted"/>
<feature type="binding site" evidence="2">
    <location>
        <position position="136"/>
    </location>
    <ligand>
        <name>Mn(2+)</name>
        <dbReference type="ChEBI" id="CHEBI:29035"/>
        <label>2</label>
    </ligand>
</feature>
<feature type="binding site" evidence="2">
    <location>
        <position position="361"/>
    </location>
    <ligand>
        <name>Mn(2+)</name>
        <dbReference type="ChEBI" id="CHEBI:29035"/>
        <label>2</label>
    </ligand>
</feature>
<accession>A0A4R1G4R0</accession>
<dbReference type="GO" id="GO:0046872">
    <property type="term" value="F:metal ion binding"/>
    <property type="evidence" value="ECO:0007669"/>
    <property type="project" value="UniProtKB-KW"/>
</dbReference>
<sequence>MTQLIDGLVEQMTTWRHQMHRLPETGFDVHMTAQLIASLLKEWGLEVHEGIGQTGVVAVLRKGDRPDRKMIALRADTDALPITELNTFDHRSSVDGKMHGCGHDGHSAMLLGAACQLAKRGEFEGTVVFIFQPNEEHGLGAQAMIDDGLFERFPATEVYGMHNLPGLEAGVLALRAGAIMASESLLEIQINGCGGHASSPHLVNDPIIPATHLVQGLQTIVSRTVDPSEAVVVSVTEVLTDGARNVIPSTVTLKGDCRTFNDATTDQVERRIRTLAAGISEAFDTLVEVTFSREFFVTHNAEAQTQAAQCAALKVNGPERVLLDVPPKSFSEDFACLQRVVPGCYVFLGNGADSRGGCMLHNPHYDFNDNILETGALYWTALVEQQL</sequence>
<evidence type="ECO:0000313" key="4">
    <source>
        <dbReference type="EMBL" id="TCK02967.1"/>
    </source>
</evidence>
<evidence type="ECO:0000313" key="5">
    <source>
        <dbReference type="Proteomes" id="UP000294546"/>
    </source>
</evidence>
<dbReference type="Pfam" id="PF07687">
    <property type="entry name" value="M20_dimer"/>
    <property type="match status" value="1"/>
</dbReference>
<comment type="cofactor">
    <cofactor evidence="2">
        <name>Mn(2+)</name>
        <dbReference type="ChEBI" id="CHEBI:29035"/>
    </cofactor>
    <text evidence="2">The Mn(2+) ion enhances activity.</text>
</comment>
<keyword evidence="2" id="KW-0464">Manganese</keyword>
<dbReference type="InterPro" id="IPR002933">
    <property type="entry name" value="Peptidase_M20"/>
</dbReference>
<dbReference type="PANTHER" id="PTHR11014:SF63">
    <property type="entry name" value="METALLOPEPTIDASE, PUTATIVE (AFU_ORTHOLOGUE AFUA_6G09600)-RELATED"/>
    <property type="match status" value="1"/>
</dbReference>
<name>A0A4R1G4R0_9GAMM</name>
<keyword evidence="2" id="KW-0479">Metal-binding</keyword>
<dbReference type="CDD" id="cd05666">
    <property type="entry name" value="M20_Acy1-like"/>
    <property type="match status" value="1"/>
</dbReference>
<dbReference type="Proteomes" id="UP000294546">
    <property type="component" value="Unassembled WGS sequence"/>
</dbReference>